<organism evidence="1 2">
    <name type="scientific">Talaromyces proteolyticus</name>
    <dbReference type="NCBI Taxonomy" id="1131652"/>
    <lineage>
        <taxon>Eukaryota</taxon>
        <taxon>Fungi</taxon>
        <taxon>Dikarya</taxon>
        <taxon>Ascomycota</taxon>
        <taxon>Pezizomycotina</taxon>
        <taxon>Eurotiomycetes</taxon>
        <taxon>Eurotiomycetidae</taxon>
        <taxon>Eurotiales</taxon>
        <taxon>Trichocomaceae</taxon>
        <taxon>Talaromyces</taxon>
        <taxon>Talaromyces sect. Bacilispori</taxon>
    </lineage>
</organism>
<dbReference type="InterPro" id="IPR046670">
    <property type="entry name" value="DUF6540"/>
</dbReference>
<proteinExistence type="predicted"/>
<comment type="caution">
    <text evidence="1">The sequence shown here is derived from an EMBL/GenBank/DDBJ whole genome shotgun (WGS) entry which is preliminary data.</text>
</comment>
<gene>
    <name evidence="1" type="ORF">BGW36DRAFT_58389</name>
</gene>
<dbReference type="AlphaFoldDB" id="A0AAD4KGP5"/>
<evidence type="ECO:0000313" key="2">
    <source>
        <dbReference type="Proteomes" id="UP001201262"/>
    </source>
</evidence>
<reference evidence="1" key="1">
    <citation type="submission" date="2021-12" db="EMBL/GenBank/DDBJ databases">
        <title>Convergent genome expansion in fungi linked to evolution of root-endophyte symbiosis.</title>
        <authorList>
            <consortium name="DOE Joint Genome Institute"/>
            <person name="Ke Y.-H."/>
            <person name="Bonito G."/>
            <person name="Liao H.-L."/>
            <person name="Looney B."/>
            <person name="Rojas-Flechas A."/>
            <person name="Nash J."/>
            <person name="Hameed K."/>
            <person name="Schadt C."/>
            <person name="Martin F."/>
            <person name="Crous P.W."/>
            <person name="Miettinen O."/>
            <person name="Magnuson J.K."/>
            <person name="Labbe J."/>
            <person name="Jacobson D."/>
            <person name="Doktycz M.J."/>
            <person name="Veneault-Fourrey C."/>
            <person name="Kuo A."/>
            <person name="Mondo S."/>
            <person name="Calhoun S."/>
            <person name="Riley R."/>
            <person name="Ohm R."/>
            <person name="LaButti K."/>
            <person name="Andreopoulos B."/>
            <person name="Pangilinan J."/>
            <person name="Nolan M."/>
            <person name="Tritt A."/>
            <person name="Clum A."/>
            <person name="Lipzen A."/>
            <person name="Daum C."/>
            <person name="Barry K."/>
            <person name="Grigoriev I.V."/>
            <person name="Vilgalys R."/>
        </authorList>
    </citation>
    <scope>NUCLEOTIDE SEQUENCE</scope>
    <source>
        <strain evidence="1">PMI_201</strain>
    </source>
</reference>
<sequence>MELATRLLELANPLHAAGSVIGSKLLSPVKFEPGGLYILLSDIGDTVQFHWGLYLATTAHAGHIFHLIHGPQTGYRWMYQAKKTRENAIPYSVNLLFGLKIDVIQDCLHVPLANRLAQIHESETLSSLPVEKINCQMWIREALYALDEEGYIKLGGNMDDLETDAWMAAAQNKLCKRRTVINSIHSI</sequence>
<keyword evidence="2" id="KW-1185">Reference proteome</keyword>
<accession>A0AAD4KGP5</accession>
<protein>
    <submittedName>
        <fullName evidence="1">Uncharacterized protein</fullName>
    </submittedName>
</protein>
<dbReference type="GeneID" id="70252732"/>
<dbReference type="Proteomes" id="UP001201262">
    <property type="component" value="Unassembled WGS sequence"/>
</dbReference>
<dbReference type="Pfam" id="PF20174">
    <property type="entry name" value="DUF6540"/>
    <property type="match status" value="1"/>
</dbReference>
<evidence type="ECO:0000313" key="1">
    <source>
        <dbReference type="EMBL" id="KAH8690663.1"/>
    </source>
</evidence>
<name>A0AAD4KGP5_9EURO</name>
<dbReference type="EMBL" id="JAJTJA010000013">
    <property type="protein sequence ID" value="KAH8690663.1"/>
    <property type="molecule type" value="Genomic_DNA"/>
</dbReference>
<dbReference type="RefSeq" id="XP_046066859.1">
    <property type="nucleotide sequence ID" value="XM_046222445.1"/>
</dbReference>